<evidence type="ECO:0000313" key="3">
    <source>
        <dbReference type="Proteomes" id="UP000185622"/>
    </source>
</evidence>
<dbReference type="RefSeq" id="WP_075774192.1">
    <property type="nucleotide sequence ID" value="NZ_CP019437.1"/>
</dbReference>
<keyword evidence="3" id="KW-1185">Reference proteome</keyword>
<keyword evidence="1" id="KW-1133">Transmembrane helix</keyword>
<proteinExistence type="predicted"/>
<evidence type="ECO:0000256" key="1">
    <source>
        <dbReference type="SAM" id="Phobius"/>
    </source>
</evidence>
<evidence type="ECO:0000313" key="2">
    <source>
        <dbReference type="EMBL" id="AQS49108.1"/>
    </source>
</evidence>
<protein>
    <submittedName>
        <fullName evidence="2">Uncharacterized protein</fullName>
    </submittedName>
</protein>
<accession>A0ABN4XI55</accession>
<keyword evidence="1" id="KW-0472">Membrane</keyword>
<dbReference type="EMBL" id="CP019437">
    <property type="protein sequence ID" value="AQS49108.1"/>
    <property type="molecule type" value="Genomic_DNA"/>
</dbReference>
<organism evidence="2 3">
    <name type="scientific">Thioclava nitratireducens</name>
    <dbReference type="NCBI Taxonomy" id="1915078"/>
    <lineage>
        <taxon>Bacteria</taxon>
        <taxon>Pseudomonadati</taxon>
        <taxon>Pseudomonadota</taxon>
        <taxon>Alphaproteobacteria</taxon>
        <taxon>Rhodobacterales</taxon>
        <taxon>Paracoccaceae</taxon>
        <taxon>Thioclava</taxon>
    </lineage>
</organism>
<feature type="transmembrane region" description="Helical" evidence="1">
    <location>
        <begin position="73"/>
        <end position="92"/>
    </location>
</feature>
<sequence>MDAALWGLNGVFVSAQALIYTALLVWPPGIDLRSTIDRFELWQGSGILAMQVFFAVPLMSALIWQTRAHRQTMFLVSLSFLATGLLGAAAWLEMGMISGAVRDGINEPDLLRGVALLRWGEFATALAAAITLRLAWVARSL</sequence>
<gene>
    <name evidence="2" type="ORF">BMG03_15925</name>
</gene>
<name>A0ABN4XI55_9RHOB</name>
<keyword evidence="1" id="KW-0812">Transmembrane</keyword>
<reference evidence="2 3" key="1">
    <citation type="submission" date="2017-01" db="EMBL/GenBank/DDBJ databases">
        <title>The complete genome sequence of a sulfur-oxidizing marine bacterium Thioclava sp. 25B10_4T.</title>
        <authorList>
            <person name="Liu Y."/>
            <person name="Lai Q."/>
            <person name="Shao Z."/>
        </authorList>
    </citation>
    <scope>NUCLEOTIDE SEQUENCE [LARGE SCALE GENOMIC DNA]</scope>
    <source>
        <strain evidence="2 3">25B10_4</strain>
    </source>
</reference>
<dbReference type="Proteomes" id="UP000185622">
    <property type="component" value="Chromosome"/>
</dbReference>
<feature type="transmembrane region" description="Helical" evidence="1">
    <location>
        <begin position="116"/>
        <end position="136"/>
    </location>
</feature>
<feature type="transmembrane region" description="Helical" evidence="1">
    <location>
        <begin position="41"/>
        <end position="64"/>
    </location>
</feature>